<dbReference type="Proteomes" id="UP000237351">
    <property type="component" value="Chromosome"/>
</dbReference>
<dbReference type="RefSeq" id="WP_085784777.1">
    <property type="nucleotide sequence ID" value="NZ_CP008743.1"/>
</dbReference>
<keyword evidence="6" id="KW-1185">Reference proteome</keyword>
<evidence type="ECO:0008006" key="7">
    <source>
        <dbReference type="Google" id="ProtNLM"/>
    </source>
</evidence>
<dbReference type="STRING" id="1414854.GQ61_07970"/>
<dbReference type="GO" id="GO:0006412">
    <property type="term" value="P:translation"/>
    <property type="evidence" value="ECO:0007669"/>
    <property type="project" value="InterPro"/>
</dbReference>
<dbReference type="InterPro" id="IPR052571">
    <property type="entry name" value="Mt_RNA_Methyltransferase"/>
</dbReference>
<dbReference type="InterPro" id="IPR029063">
    <property type="entry name" value="SAM-dependent_MTases_sf"/>
</dbReference>
<gene>
    <name evidence="5" type="ORF">GQ61_07970</name>
</gene>
<dbReference type="SUPFAM" id="SSF53335">
    <property type="entry name" value="S-adenosyl-L-methionine-dependent methyltransferases"/>
    <property type="match status" value="1"/>
</dbReference>
<dbReference type="AlphaFoldDB" id="A0A1W6N632"/>
<keyword evidence="1" id="KW-0479">Metal-binding</keyword>
<dbReference type="KEGG" id="naf:GQ61_07970"/>
<protein>
    <recommendedName>
        <fullName evidence="7">Ribosomal small subunit Rsm22</fullName>
    </recommendedName>
</protein>
<dbReference type="Pfam" id="PF09243">
    <property type="entry name" value="Rsm22"/>
    <property type="match status" value="1"/>
</dbReference>
<keyword evidence="4" id="KW-0411">Iron-sulfur</keyword>
<evidence type="ECO:0000313" key="6">
    <source>
        <dbReference type="Proteomes" id="UP000237351"/>
    </source>
</evidence>
<dbReference type="InterPro" id="IPR015324">
    <property type="entry name" value="Ribosomal_Rsm22-like"/>
</dbReference>
<dbReference type="PANTHER" id="PTHR13184">
    <property type="entry name" value="37S RIBOSOMAL PROTEIN S22"/>
    <property type="match status" value="1"/>
</dbReference>
<dbReference type="GO" id="GO:0051536">
    <property type="term" value="F:iron-sulfur cluster binding"/>
    <property type="evidence" value="ECO:0007669"/>
    <property type="project" value="UniProtKB-KW"/>
</dbReference>
<dbReference type="GO" id="GO:0003735">
    <property type="term" value="F:structural constituent of ribosome"/>
    <property type="evidence" value="ECO:0007669"/>
    <property type="project" value="TreeGrafter"/>
</dbReference>
<keyword evidence="2" id="KW-0809">Transit peptide</keyword>
<dbReference type="GO" id="GO:0015935">
    <property type="term" value="C:small ribosomal subunit"/>
    <property type="evidence" value="ECO:0007669"/>
    <property type="project" value="TreeGrafter"/>
</dbReference>
<organism evidence="5 6">
    <name type="scientific">Candidatus Nucleicultrix amoebiphila FS5</name>
    <dbReference type="NCBI Taxonomy" id="1414854"/>
    <lineage>
        <taxon>Bacteria</taxon>
        <taxon>Pseudomonadati</taxon>
        <taxon>Pseudomonadota</taxon>
        <taxon>Alphaproteobacteria</taxon>
        <taxon>Holosporales</taxon>
        <taxon>Candidatus Nucleicultricaceae</taxon>
        <taxon>Candidatus Nucleicultrix</taxon>
    </lineage>
</organism>
<proteinExistence type="predicted"/>
<name>A0A1W6N632_9PROT</name>
<dbReference type="PANTHER" id="PTHR13184:SF5">
    <property type="entry name" value="METHYLTRANSFERASE-LIKE PROTEIN 17, MITOCHONDRIAL"/>
    <property type="match status" value="1"/>
</dbReference>
<evidence type="ECO:0000256" key="1">
    <source>
        <dbReference type="ARBA" id="ARBA00022723"/>
    </source>
</evidence>
<dbReference type="Gene3D" id="3.40.50.150">
    <property type="entry name" value="Vaccinia Virus protein VP39"/>
    <property type="match status" value="1"/>
</dbReference>
<evidence type="ECO:0000313" key="5">
    <source>
        <dbReference type="EMBL" id="ARN85232.1"/>
    </source>
</evidence>
<dbReference type="EMBL" id="CP008743">
    <property type="protein sequence ID" value="ARN85232.1"/>
    <property type="molecule type" value="Genomic_DNA"/>
</dbReference>
<evidence type="ECO:0000256" key="4">
    <source>
        <dbReference type="ARBA" id="ARBA00023014"/>
    </source>
</evidence>
<reference evidence="5 6" key="1">
    <citation type="submission" date="2014-06" db="EMBL/GenBank/DDBJ databases">
        <title>The genome of the endonuclear symbiont Nucleicultrix amoebiphila.</title>
        <authorList>
            <person name="Schulz F."/>
            <person name="Horn M."/>
        </authorList>
    </citation>
    <scope>NUCLEOTIDE SEQUENCE [LARGE SCALE GENOMIC DNA]</scope>
    <source>
        <strain evidence="5 6">FS5</strain>
    </source>
</reference>
<dbReference type="CDD" id="cd02440">
    <property type="entry name" value="AdoMet_MTases"/>
    <property type="match status" value="1"/>
</dbReference>
<accession>A0A1W6N632</accession>
<sequence>MPHLPLALKSKLHELQRDLGKSSIIKAHEKLSERYRKGRGTASKTSKDEAIAYALARLPATYAALRYVLCELKKYSEAFETVLDFGAGPGTSIWAFQEIFHIKSFTLVEKNLAMLDLGKQFLFDRPWVHWHKEDLRLLNINAHDLVLMSYSLGEFKEHEQNSLLQKAWTVTNKAFVIVEPGTPKGYQNIMRARDFLIKSGAHILAPCPHNKICPLSGKDWCHFSITLSRTEAHRSLKGGSLMMEDEKFSYLIAVKEAVSSSKSRVIKSPIRRSGHVIVDFCTQDGIKRSTFSKKDPIYRQARALSWGDEFDQ</sequence>
<evidence type="ECO:0000256" key="3">
    <source>
        <dbReference type="ARBA" id="ARBA00023004"/>
    </source>
</evidence>
<evidence type="ECO:0000256" key="2">
    <source>
        <dbReference type="ARBA" id="ARBA00022946"/>
    </source>
</evidence>
<keyword evidence="3" id="KW-0408">Iron</keyword>
<dbReference type="GO" id="GO:0008168">
    <property type="term" value="F:methyltransferase activity"/>
    <property type="evidence" value="ECO:0007669"/>
    <property type="project" value="InterPro"/>
</dbReference>
<dbReference type="GO" id="GO:0046872">
    <property type="term" value="F:metal ion binding"/>
    <property type="evidence" value="ECO:0007669"/>
    <property type="project" value="UniProtKB-KW"/>
</dbReference>